<organism evidence="2 3">
    <name type="scientific">Natrarchaeobius halalkaliphilus</name>
    <dbReference type="NCBI Taxonomy" id="1679091"/>
    <lineage>
        <taxon>Archaea</taxon>
        <taxon>Methanobacteriati</taxon>
        <taxon>Methanobacteriota</taxon>
        <taxon>Stenosarchaea group</taxon>
        <taxon>Halobacteria</taxon>
        <taxon>Halobacteriales</taxon>
        <taxon>Natrialbaceae</taxon>
        <taxon>Natrarchaeobius</taxon>
    </lineage>
</organism>
<name>A0A3N6NYQ9_9EURY</name>
<evidence type="ECO:0000313" key="3">
    <source>
        <dbReference type="Proteomes" id="UP000273828"/>
    </source>
</evidence>
<evidence type="ECO:0000313" key="2">
    <source>
        <dbReference type="EMBL" id="RQG86202.1"/>
    </source>
</evidence>
<feature type="transmembrane region" description="Helical" evidence="1">
    <location>
        <begin position="18"/>
        <end position="35"/>
    </location>
</feature>
<feature type="transmembrane region" description="Helical" evidence="1">
    <location>
        <begin position="86"/>
        <end position="107"/>
    </location>
</feature>
<feature type="transmembrane region" description="Helical" evidence="1">
    <location>
        <begin position="113"/>
        <end position="137"/>
    </location>
</feature>
<dbReference type="RefSeq" id="WP_124179766.1">
    <property type="nucleotide sequence ID" value="NZ_REFY01000008.1"/>
</dbReference>
<keyword evidence="1" id="KW-0472">Membrane</keyword>
<protein>
    <submittedName>
        <fullName evidence="2">DUF3054 domain-containing protein</fullName>
    </submittedName>
</protein>
<comment type="caution">
    <text evidence="2">The sequence shown here is derived from an EMBL/GenBank/DDBJ whole genome shotgun (WGS) entry which is preliminary data.</text>
</comment>
<feature type="transmembrane region" description="Helical" evidence="1">
    <location>
        <begin position="55"/>
        <end position="74"/>
    </location>
</feature>
<sequence>MDTLAPTETEGSVVDRETVLVAAVDVALLAALIVVGQRSHGIDPITQPAASLETVAPFVIGWLAVSVLAGLYARGSSMGIVQTTRTVAVVWLAAANVGVLLRASSLFDGSAEWPFPLVITGFGLIVLVGWRIGYAVVTARSGR</sequence>
<dbReference type="InterPro" id="IPR021414">
    <property type="entry name" value="DUF3054"/>
</dbReference>
<reference evidence="2 3" key="1">
    <citation type="submission" date="2018-10" db="EMBL/GenBank/DDBJ databases">
        <title>Natrarchaeobius chitinivorans gen. nov., sp. nov., and Natrarchaeobius haloalkaliphilus sp. nov., alkaliphilic, chitin-utilizing haloarchaea from hypersaline alkaline lakes.</title>
        <authorList>
            <person name="Sorokin D.Y."/>
            <person name="Elcheninov A.G."/>
            <person name="Kostrikina N.A."/>
            <person name="Bale N.J."/>
            <person name="Sinninghe Damste J.S."/>
            <person name="Khijniak T.V."/>
            <person name="Kublanov I.V."/>
            <person name="Toshchakov S.V."/>
        </authorList>
    </citation>
    <scope>NUCLEOTIDE SEQUENCE [LARGE SCALE GENOMIC DNA]</scope>
    <source>
        <strain evidence="2 3">AArcht-Sl</strain>
    </source>
</reference>
<dbReference type="OrthoDB" id="177006at2157"/>
<dbReference type="EMBL" id="REFY01000008">
    <property type="protein sequence ID" value="RQG86202.1"/>
    <property type="molecule type" value="Genomic_DNA"/>
</dbReference>
<gene>
    <name evidence="2" type="ORF">EA462_17185</name>
</gene>
<dbReference type="Proteomes" id="UP000273828">
    <property type="component" value="Unassembled WGS sequence"/>
</dbReference>
<keyword evidence="1" id="KW-0812">Transmembrane</keyword>
<dbReference type="Pfam" id="PF11255">
    <property type="entry name" value="DUF3054"/>
    <property type="match status" value="1"/>
</dbReference>
<evidence type="ECO:0000256" key="1">
    <source>
        <dbReference type="SAM" id="Phobius"/>
    </source>
</evidence>
<proteinExistence type="predicted"/>
<keyword evidence="3" id="KW-1185">Reference proteome</keyword>
<keyword evidence="1" id="KW-1133">Transmembrane helix</keyword>
<dbReference type="AlphaFoldDB" id="A0A3N6NYQ9"/>
<accession>A0A3N6NYQ9</accession>